<sequence length="356" mass="42210">MLNAELLSDRIARTSLQRRRNRETERRERIFNDKTRTIGVSVYLDWNYILMHVCGHVLYLYLDADMLHNSKVACILHNRQMKEKQAMEKAVVNYRHQYQQPWSQREYDLNNLGDAQMMLPGLVGEDLESKSRCQRQREQLREWLSQQQREQAAERHQLKLEEQRYDHSREELDSKALQLQNLEMERRKAAAIAIKDYNLAKAEETRRQEQAHNDQDNLAEIMNHMPGQLTGVDVGPSLGKVGVPGLCPSNDRKVRPESLQQVIQFQKHQIEEKKVKQEQMTLKQYREEEGHDRIRLDSARTALLIERQQAKLNKQLRRHLDSTNIKLAETHKQQSVKFPKQYFIQFHTEYIASLCF</sequence>
<evidence type="ECO:0000256" key="7">
    <source>
        <dbReference type="ARBA" id="ARBA00023212"/>
    </source>
</evidence>
<dbReference type="Pfam" id="PF05914">
    <property type="entry name" value="RIB43A"/>
    <property type="match status" value="2"/>
</dbReference>
<name>A0A3Q3KCF9_MONAL</name>
<proteinExistence type="inferred from homology"/>
<keyword evidence="3" id="KW-0963">Cytoplasm</keyword>
<evidence type="ECO:0000256" key="3">
    <source>
        <dbReference type="ARBA" id="ARBA00022490"/>
    </source>
</evidence>
<keyword evidence="4" id="KW-0282">Flagellum</keyword>
<comment type="similarity">
    <text evidence="2">Belongs to the RIB43A family.</text>
</comment>
<evidence type="ECO:0000256" key="9">
    <source>
        <dbReference type="ARBA" id="ARBA00046435"/>
    </source>
</evidence>
<feature type="coiled-coil region" evidence="10">
    <location>
        <begin position="144"/>
        <end position="185"/>
    </location>
</feature>
<dbReference type="Proteomes" id="UP000261600">
    <property type="component" value="Unplaced"/>
</dbReference>
<evidence type="ECO:0000256" key="6">
    <source>
        <dbReference type="ARBA" id="ARBA00023069"/>
    </source>
</evidence>
<reference evidence="11" key="2">
    <citation type="submission" date="2025-09" db="UniProtKB">
        <authorList>
            <consortium name="Ensembl"/>
        </authorList>
    </citation>
    <scope>IDENTIFICATION</scope>
</reference>
<keyword evidence="6" id="KW-0969">Cilium</keyword>
<dbReference type="PANTHER" id="PTHR14517:SF10">
    <property type="entry name" value="RIB43A-LIKE WITH COILED-COILS PROTEIN 2"/>
    <property type="match status" value="1"/>
</dbReference>
<evidence type="ECO:0000256" key="5">
    <source>
        <dbReference type="ARBA" id="ARBA00023054"/>
    </source>
</evidence>
<dbReference type="STRING" id="43700.ENSMALP00000031060"/>
<protein>
    <recommendedName>
        <fullName evidence="13">RIB43A domain with coiled-coils 2</fullName>
    </recommendedName>
</protein>
<evidence type="ECO:0000256" key="8">
    <source>
        <dbReference type="ARBA" id="ARBA00023273"/>
    </source>
</evidence>
<organism evidence="11 12">
    <name type="scientific">Monopterus albus</name>
    <name type="common">Swamp eel</name>
    <dbReference type="NCBI Taxonomy" id="43700"/>
    <lineage>
        <taxon>Eukaryota</taxon>
        <taxon>Metazoa</taxon>
        <taxon>Chordata</taxon>
        <taxon>Craniata</taxon>
        <taxon>Vertebrata</taxon>
        <taxon>Euteleostomi</taxon>
        <taxon>Actinopterygii</taxon>
        <taxon>Neopterygii</taxon>
        <taxon>Teleostei</taxon>
        <taxon>Neoteleostei</taxon>
        <taxon>Acanthomorphata</taxon>
        <taxon>Anabantaria</taxon>
        <taxon>Synbranchiformes</taxon>
        <taxon>Synbranchidae</taxon>
        <taxon>Monopterus</taxon>
    </lineage>
</organism>
<evidence type="ECO:0000313" key="12">
    <source>
        <dbReference type="Proteomes" id="UP000261600"/>
    </source>
</evidence>
<dbReference type="InterPro" id="IPR008805">
    <property type="entry name" value="RIB43A"/>
</dbReference>
<comment type="subcellular location">
    <subcellularLocation>
        <location evidence="1">Cytoplasm</location>
        <location evidence="1">Cytoskeleton</location>
        <location evidence="1">Flagellum axoneme</location>
    </subcellularLocation>
</comment>
<keyword evidence="5 10" id="KW-0175">Coiled coil</keyword>
<keyword evidence="12" id="KW-1185">Reference proteome</keyword>
<dbReference type="AlphaFoldDB" id="A0A3Q3KCF9"/>
<reference evidence="11" key="1">
    <citation type="submission" date="2025-08" db="UniProtKB">
        <authorList>
            <consortium name="Ensembl"/>
        </authorList>
    </citation>
    <scope>IDENTIFICATION</scope>
</reference>
<keyword evidence="8" id="KW-0966">Cell projection</keyword>
<evidence type="ECO:0000256" key="1">
    <source>
        <dbReference type="ARBA" id="ARBA00004611"/>
    </source>
</evidence>
<evidence type="ECO:0000256" key="10">
    <source>
        <dbReference type="SAM" id="Coils"/>
    </source>
</evidence>
<accession>A0A3Q3KCF9</accession>
<dbReference type="Ensembl" id="ENSMALT00000031606.1">
    <property type="protein sequence ID" value="ENSMALP00000031060.1"/>
    <property type="gene ID" value="ENSMALG00000021446.1"/>
</dbReference>
<evidence type="ECO:0000256" key="2">
    <source>
        <dbReference type="ARBA" id="ARBA00006875"/>
    </source>
</evidence>
<evidence type="ECO:0000313" key="11">
    <source>
        <dbReference type="Ensembl" id="ENSMALP00000031060.1"/>
    </source>
</evidence>
<comment type="subunit">
    <text evidence="9">Microtubule inner protein component of sperm flagellar doublet microtubules.</text>
</comment>
<evidence type="ECO:0008006" key="13">
    <source>
        <dbReference type="Google" id="ProtNLM"/>
    </source>
</evidence>
<keyword evidence="7" id="KW-0206">Cytoskeleton</keyword>
<evidence type="ECO:0000256" key="4">
    <source>
        <dbReference type="ARBA" id="ARBA00022846"/>
    </source>
</evidence>
<dbReference type="PANTHER" id="PTHR14517">
    <property type="entry name" value="RIB43A-RELATED"/>
    <property type="match status" value="1"/>
</dbReference>